<evidence type="ECO:0000313" key="7">
    <source>
        <dbReference type="EMBL" id="KID59098.1"/>
    </source>
</evidence>
<reference evidence="7 8" key="1">
    <citation type="submission" date="2014-12" db="EMBL/GenBank/DDBJ databases">
        <title>Draft Genome Sequence of Pseudoalteromonas luteoviolacea HI1.</title>
        <authorList>
            <person name="Asahina A.Y."/>
            <person name="Hadfield M.G."/>
        </authorList>
    </citation>
    <scope>NUCLEOTIDE SEQUENCE [LARGE SCALE GENOMIC DNA]</scope>
    <source>
        <strain evidence="7 8">HI1</strain>
    </source>
</reference>
<dbReference type="Gene3D" id="3.10.290.10">
    <property type="entry name" value="RNA-binding S4 domain"/>
    <property type="match status" value="1"/>
</dbReference>
<organism evidence="7 8">
    <name type="scientific">Pseudoalteromonas luteoviolacea</name>
    <dbReference type="NCBI Taxonomy" id="43657"/>
    <lineage>
        <taxon>Bacteria</taxon>
        <taxon>Pseudomonadati</taxon>
        <taxon>Pseudomonadota</taxon>
        <taxon>Gammaproteobacteria</taxon>
        <taxon>Alteromonadales</taxon>
        <taxon>Pseudoalteromonadaceae</taxon>
        <taxon>Pseudoalteromonas</taxon>
    </lineage>
</organism>
<evidence type="ECO:0000256" key="2">
    <source>
        <dbReference type="ARBA" id="ARBA00022884"/>
    </source>
</evidence>
<dbReference type="OrthoDB" id="9797176at2"/>
<dbReference type="RefSeq" id="WP_039607696.1">
    <property type="nucleotide sequence ID" value="NZ_JWIC01000001.1"/>
</dbReference>
<dbReference type="SMART" id="SM00363">
    <property type="entry name" value="S4"/>
    <property type="match status" value="1"/>
</dbReference>
<comment type="caution">
    <text evidence="7">The sequence shown here is derived from an EMBL/GenBank/DDBJ whole genome shotgun (WGS) entry which is preliminary data.</text>
</comment>
<comment type="similarity">
    <text evidence="1 4">Belongs to the HSP15 family.</text>
</comment>
<evidence type="ECO:0000256" key="5">
    <source>
        <dbReference type="SAM" id="MobiDB-lite"/>
    </source>
</evidence>
<dbReference type="InterPro" id="IPR025708">
    <property type="entry name" value="HSP15"/>
</dbReference>
<feature type="domain" description="RNA-binding S4" evidence="6">
    <location>
        <begin position="15"/>
        <end position="78"/>
    </location>
</feature>
<dbReference type="AlphaFoldDB" id="A0A0C1MVZ5"/>
<feature type="region of interest" description="Disordered" evidence="5">
    <location>
        <begin position="107"/>
        <end position="136"/>
    </location>
</feature>
<evidence type="ECO:0000256" key="1">
    <source>
        <dbReference type="ARBA" id="ARBA00008396"/>
    </source>
</evidence>
<keyword evidence="3 4" id="KW-0238">DNA-binding</keyword>
<protein>
    <recommendedName>
        <fullName evidence="4">Heat shock protein 15</fullName>
    </recommendedName>
</protein>
<dbReference type="NCBIfam" id="NF007673">
    <property type="entry name" value="PRK10348.1"/>
    <property type="match status" value="1"/>
</dbReference>
<dbReference type="EMBL" id="JWIC01000001">
    <property type="protein sequence ID" value="KID59098.1"/>
    <property type="molecule type" value="Genomic_DNA"/>
</dbReference>
<dbReference type="SUPFAM" id="SSF55174">
    <property type="entry name" value="Alpha-L RNA-binding motif"/>
    <property type="match status" value="1"/>
</dbReference>
<dbReference type="GO" id="GO:0034605">
    <property type="term" value="P:cellular response to heat"/>
    <property type="evidence" value="ECO:0007669"/>
    <property type="project" value="InterPro"/>
</dbReference>
<accession>A0A0C1MVZ5</accession>
<name>A0A0C1MVZ5_9GAMM</name>
<dbReference type="GO" id="GO:0003677">
    <property type="term" value="F:DNA binding"/>
    <property type="evidence" value="ECO:0007669"/>
    <property type="project" value="UniProtKB-KW"/>
</dbReference>
<dbReference type="PROSITE" id="PS50889">
    <property type="entry name" value="S4"/>
    <property type="match status" value="1"/>
</dbReference>
<proteinExistence type="inferred from homology"/>
<dbReference type="Proteomes" id="UP000031327">
    <property type="component" value="Unassembled WGS sequence"/>
</dbReference>
<dbReference type="GO" id="GO:0043023">
    <property type="term" value="F:ribosomal large subunit binding"/>
    <property type="evidence" value="ECO:0007669"/>
    <property type="project" value="InterPro"/>
</dbReference>
<evidence type="ECO:0000259" key="6">
    <source>
        <dbReference type="SMART" id="SM00363"/>
    </source>
</evidence>
<dbReference type="Pfam" id="PF01479">
    <property type="entry name" value="S4"/>
    <property type="match status" value="1"/>
</dbReference>
<dbReference type="CDD" id="cd00165">
    <property type="entry name" value="S4"/>
    <property type="match status" value="1"/>
</dbReference>
<dbReference type="GO" id="GO:0003727">
    <property type="term" value="F:single-stranded RNA binding"/>
    <property type="evidence" value="ECO:0007669"/>
    <property type="project" value="InterPro"/>
</dbReference>
<dbReference type="InterPro" id="IPR002942">
    <property type="entry name" value="S4_RNA-bd"/>
</dbReference>
<evidence type="ECO:0000313" key="8">
    <source>
        <dbReference type="Proteomes" id="UP000031327"/>
    </source>
</evidence>
<keyword evidence="2 4" id="KW-0694">RNA-binding</keyword>
<sequence length="136" mass="15735">MTKVNPENNQDDAKVRLDKWLWAARFYKTRSIAREMIQGGKVKYNGQRCKPSRHVDVGAVIELAQGHDEKHITVLKLMDKRQAAPIAQTLYEESADSIEKRAQNAIARKNNSFFAPRPEHKPDKKQRRELLKLKSN</sequence>
<dbReference type="InterPro" id="IPR036986">
    <property type="entry name" value="S4_RNA-bd_sf"/>
</dbReference>
<dbReference type="PIRSF" id="PIRSF016821">
    <property type="entry name" value="HSP15"/>
    <property type="match status" value="1"/>
</dbReference>
<evidence type="ECO:0000256" key="4">
    <source>
        <dbReference type="PIRNR" id="PIRNR016821"/>
    </source>
</evidence>
<gene>
    <name evidence="7" type="ORF">JF50_01185</name>
</gene>
<keyword evidence="7" id="KW-0346">Stress response</keyword>
<feature type="compositionally biased region" description="Basic and acidic residues" evidence="5">
    <location>
        <begin position="117"/>
        <end position="136"/>
    </location>
</feature>
<evidence type="ECO:0000256" key="3">
    <source>
        <dbReference type="ARBA" id="ARBA00023125"/>
    </source>
</evidence>